<dbReference type="Proteomes" id="UP000184420">
    <property type="component" value="Unassembled WGS sequence"/>
</dbReference>
<dbReference type="AlphaFoldDB" id="A0A1M7CLU3"/>
<feature type="signal peptide" evidence="1">
    <location>
        <begin position="1"/>
        <end position="21"/>
    </location>
</feature>
<organism evidence="2 3">
    <name type="scientific">Chitinophaga jiangningensis</name>
    <dbReference type="NCBI Taxonomy" id="1419482"/>
    <lineage>
        <taxon>Bacteria</taxon>
        <taxon>Pseudomonadati</taxon>
        <taxon>Bacteroidota</taxon>
        <taxon>Chitinophagia</taxon>
        <taxon>Chitinophagales</taxon>
        <taxon>Chitinophagaceae</taxon>
        <taxon>Chitinophaga</taxon>
    </lineage>
</organism>
<gene>
    <name evidence="2" type="ORF">SAMN05444266_104385</name>
</gene>
<dbReference type="EMBL" id="FRBL01000004">
    <property type="protein sequence ID" value="SHL68216.1"/>
    <property type="molecule type" value="Genomic_DNA"/>
</dbReference>
<reference evidence="2 3" key="1">
    <citation type="submission" date="2016-11" db="EMBL/GenBank/DDBJ databases">
        <authorList>
            <person name="Jaros S."/>
            <person name="Januszkiewicz K."/>
            <person name="Wedrychowicz H."/>
        </authorList>
    </citation>
    <scope>NUCLEOTIDE SEQUENCE [LARGE SCALE GENOMIC DNA]</scope>
    <source>
        <strain evidence="2 3">DSM 27406</strain>
    </source>
</reference>
<evidence type="ECO:0000313" key="2">
    <source>
        <dbReference type="EMBL" id="SHL68216.1"/>
    </source>
</evidence>
<evidence type="ECO:0000313" key="3">
    <source>
        <dbReference type="Proteomes" id="UP000184420"/>
    </source>
</evidence>
<dbReference type="STRING" id="1419482.SAMN05444266_104385"/>
<protein>
    <recommendedName>
        <fullName evidence="4">Lipoprotein</fullName>
    </recommendedName>
</protein>
<evidence type="ECO:0008006" key="4">
    <source>
        <dbReference type="Google" id="ProtNLM"/>
    </source>
</evidence>
<keyword evidence="3" id="KW-1185">Reference proteome</keyword>
<name>A0A1M7CLU3_9BACT</name>
<keyword evidence="1" id="KW-0732">Signal</keyword>
<dbReference type="PROSITE" id="PS51257">
    <property type="entry name" value="PROKAR_LIPOPROTEIN"/>
    <property type="match status" value="1"/>
</dbReference>
<feature type="chain" id="PRO_5013110806" description="Lipoprotein" evidence="1">
    <location>
        <begin position="22"/>
        <end position="273"/>
    </location>
</feature>
<sequence>MSSRLLLIGLVFMAACGPSMKLTVPERFREQATMQHVKGAHQNKMSFANYSTSRIKRGMQIKYPGWGRLFFLDNLVLNQFGISKSETVENEKARFRFSISDGNNSLQVFGAEREVEKRHEYSILNSKSVLNGIGIVQQYEYVFSALISGDTTSESSKWEVLMTNLYDRKASKDMNPFGLIKQEDSGLATNGTDTIFIKPLSIKKTELSNGKSGKLPFKVLSGYELSTTGGVIGIVDLIDHNIWYYNELDNAEKLSISAISTALLARQVNDAKW</sequence>
<accession>A0A1M7CLU3</accession>
<evidence type="ECO:0000256" key="1">
    <source>
        <dbReference type="SAM" id="SignalP"/>
    </source>
</evidence>
<proteinExistence type="predicted"/>